<feature type="signal peptide" evidence="9">
    <location>
        <begin position="1"/>
        <end position="19"/>
    </location>
</feature>
<evidence type="ECO:0000256" key="6">
    <source>
        <dbReference type="ARBA" id="ARBA00023136"/>
    </source>
</evidence>
<dbReference type="Gene3D" id="3.40.50.10610">
    <property type="entry name" value="ABC-type transport auxiliary lipoprotein component"/>
    <property type="match status" value="1"/>
</dbReference>
<evidence type="ECO:0000256" key="4">
    <source>
        <dbReference type="ARBA" id="ARBA00022475"/>
    </source>
</evidence>
<proteinExistence type="inferred from homology"/>
<accession>A0A0F4NIS4</accession>
<dbReference type="RefSeq" id="WP_045955880.1">
    <property type="nucleotide sequence ID" value="NZ_JXXV01000018.1"/>
</dbReference>
<evidence type="ECO:0000313" key="10">
    <source>
        <dbReference type="EMBL" id="KJY82854.1"/>
    </source>
</evidence>
<evidence type="ECO:0000256" key="9">
    <source>
        <dbReference type="SAM" id="SignalP"/>
    </source>
</evidence>
<keyword evidence="5 9" id="KW-0732">Signal</keyword>
<dbReference type="AlphaFoldDB" id="A0A0F4NIS4"/>
<dbReference type="PATRIC" id="fig|579748.3.peg.2399"/>
<dbReference type="InterPro" id="IPR005534">
    <property type="entry name" value="Curli_assmbl/transp-comp_CsgG"/>
</dbReference>
<reference evidence="10 11" key="1">
    <citation type="journal article" date="2015" name="BMC Genomics">
        <title>Genome mining reveals unlocked bioactive potential of marine Gram-negative bacteria.</title>
        <authorList>
            <person name="Machado H."/>
            <person name="Sonnenschein E.C."/>
            <person name="Melchiorsen J."/>
            <person name="Gram L."/>
        </authorList>
    </citation>
    <scope>NUCLEOTIDE SEQUENCE [LARGE SCALE GENOMIC DNA]</scope>
    <source>
        <strain evidence="10 11">S2757</strain>
    </source>
</reference>
<comment type="similarity">
    <text evidence="2">Belongs to the CsgG family.</text>
</comment>
<evidence type="ECO:0000256" key="2">
    <source>
        <dbReference type="ARBA" id="ARBA00008899"/>
    </source>
</evidence>
<keyword evidence="4" id="KW-1003">Cell membrane</keyword>
<dbReference type="PANTHER" id="PTHR41164:SF1">
    <property type="entry name" value="CURLI PRODUCTION ASSEMBLY_TRANSPORT COMPONENT CSGG"/>
    <property type="match status" value="1"/>
</dbReference>
<comment type="caution">
    <text evidence="10">The sequence shown here is derived from an EMBL/GenBank/DDBJ whole genome shotgun (WGS) entry which is preliminary data.</text>
</comment>
<dbReference type="GO" id="GO:0030288">
    <property type="term" value="C:outer membrane-bounded periplasmic space"/>
    <property type="evidence" value="ECO:0007669"/>
    <property type="project" value="InterPro"/>
</dbReference>
<evidence type="ECO:0000256" key="1">
    <source>
        <dbReference type="ARBA" id="ARBA00003989"/>
    </source>
</evidence>
<dbReference type="STRING" id="579748.TW81_11630"/>
<evidence type="ECO:0000256" key="5">
    <source>
        <dbReference type="ARBA" id="ARBA00022729"/>
    </source>
</evidence>
<dbReference type="PROSITE" id="PS51257">
    <property type="entry name" value="PROKAR_LIPOPROTEIN"/>
    <property type="match status" value="1"/>
</dbReference>
<name>A0A0F4NIS4_9VIBR</name>
<evidence type="ECO:0000256" key="7">
    <source>
        <dbReference type="ARBA" id="ARBA00023139"/>
    </source>
</evidence>
<evidence type="ECO:0000256" key="8">
    <source>
        <dbReference type="ARBA" id="ARBA00023288"/>
    </source>
</evidence>
<comment type="function">
    <text evidence="1">May be involved in the biogenesis of curli organelles.</text>
</comment>
<protein>
    <recommendedName>
        <fullName evidence="3">Curli production assembly/transport component CsgG</fullName>
    </recommendedName>
</protein>
<evidence type="ECO:0000256" key="3">
    <source>
        <dbReference type="ARBA" id="ARBA00014028"/>
    </source>
</evidence>
<dbReference type="PANTHER" id="PTHR41164">
    <property type="entry name" value="CURLI PRODUCTION ASSEMBLY/TRANSPORT COMPONENT CSGG"/>
    <property type="match status" value="1"/>
</dbReference>
<sequence>MRFLTLVLFCGVLSGCATSMNVPDVDEAPTLMPRGATYKDLINLPEPKGKILVSVYDFRDQTGQYKPQPNSNFSTAVPQGGTALLTASLLDSKWFIPLEREGLQNLLTERKIIRAAQKKGEGVANHGDDLTALSSANVMIEGGIVAYDSNIKTGGMGARYLGIGGSGQYRADQVTVNLRAVNVRTGQILLSVTTSKTIYSHELSAGAFRFIDYQDLLEVELGYTNNEPVNVAVMSAIDSAVIHMIVTGIGRGLWQPESREDLNHEVLKKYARQTHQIL</sequence>
<keyword evidence="6" id="KW-0472">Membrane</keyword>
<dbReference type="OrthoDB" id="1110708at2"/>
<feature type="chain" id="PRO_5002473090" description="Curli production assembly/transport component CsgG" evidence="9">
    <location>
        <begin position="20"/>
        <end position="278"/>
    </location>
</feature>
<dbReference type="Proteomes" id="UP000033673">
    <property type="component" value="Unassembled WGS sequence"/>
</dbReference>
<keyword evidence="7" id="KW-0564">Palmitate</keyword>
<dbReference type="EMBL" id="JXXV01000018">
    <property type="protein sequence ID" value="KJY82854.1"/>
    <property type="molecule type" value="Genomic_DNA"/>
</dbReference>
<keyword evidence="8" id="KW-0449">Lipoprotein</keyword>
<keyword evidence="11" id="KW-1185">Reference proteome</keyword>
<dbReference type="Pfam" id="PF03783">
    <property type="entry name" value="CsgG"/>
    <property type="match status" value="1"/>
</dbReference>
<gene>
    <name evidence="10" type="ORF">TW81_11630</name>
</gene>
<evidence type="ECO:0000313" key="11">
    <source>
        <dbReference type="Proteomes" id="UP000033673"/>
    </source>
</evidence>
<organism evidence="10 11">
    <name type="scientific">Vibrio galatheae</name>
    <dbReference type="NCBI Taxonomy" id="579748"/>
    <lineage>
        <taxon>Bacteria</taxon>
        <taxon>Pseudomonadati</taxon>
        <taxon>Pseudomonadota</taxon>
        <taxon>Gammaproteobacteria</taxon>
        <taxon>Vibrionales</taxon>
        <taxon>Vibrionaceae</taxon>
        <taxon>Vibrio</taxon>
    </lineage>
</organism>